<evidence type="ECO:0000313" key="12">
    <source>
        <dbReference type="EMBL" id="MFD1018692.1"/>
    </source>
</evidence>
<sequence length="581" mass="66172">MLTELSIRDFAIIDEISISFKDGLTVLTGETGAGKSIIIDAIQLLAGGRGSVEFVRHGTEKANIEGLFLLEDDHPVYKKGREFGIEIGEDGMVVLTRTITSQGKSICRVNGKLVTLGILREFGKTLIDIHSQHETQSLMDMDRHIELLDLFASDQLEKPMMEYQKLFNEYRKLNKRFKDLSENEQEMAQRLDLLKFQWNELQEAQLEPKEDESLSEERNRLVNFEKIYQGLNDAYNALYGEQKGLDWLSHSLTSLESAQDYDDTISKMSEELSNHYYMIEEMTFQLSSQMEQLEFDPDRLNLIEGRLNEINRLKKKYGESVDAIIEYSAKIEEEIDQIEHKDSHLEKMQQEIAEKAEDAILEAKHIHDIRKQASHHLEDSIHEELKDLYLDKASFAVDIALREGKDEDPEFEGKPLKLMVNGFDAVKFLITTNPGEPLKEISKVASGGELSRIMLALKKIFSNHQGVTSVIFDEVDTGVSGRVAQAIAEKIYGISSGSQVLCISHLPQVASMADTHLRIEKDVKDERTSTKVTPLTFDEKAEEISRMITGTEMTETTKEHAKELLELAEKFKKKDRMESSV</sequence>
<gene>
    <name evidence="12" type="primary">recN</name>
    <name evidence="12" type="ORF">ACFQ2J_05690</name>
</gene>
<evidence type="ECO:0000256" key="7">
    <source>
        <dbReference type="ARBA" id="ARBA00023204"/>
    </source>
</evidence>
<keyword evidence="7 9" id="KW-0234">DNA repair</keyword>
<dbReference type="EMBL" id="JBHTKL010000001">
    <property type="protein sequence ID" value="MFD1018692.1"/>
    <property type="molecule type" value="Genomic_DNA"/>
</dbReference>
<keyword evidence="13" id="KW-1185">Reference proteome</keyword>
<comment type="similarity">
    <text evidence="2 9">Belongs to the RecN family.</text>
</comment>
<keyword evidence="6" id="KW-0067">ATP-binding</keyword>
<feature type="domain" description="RecF/RecN/SMC N-terminal" evidence="11">
    <location>
        <begin position="1"/>
        <end position="522"/>
    </location>
</feature>
<dbReference type="InterPro" id="IPR027417">
    <property type="entry name" value="P-loop_NTPase"/>
</dbReference>
<comment type="function">
    <text evidence="1 9">May be involved in recombinational repair of damaged DNA.</text>
</comment>
<dbReference type="InterPro" id="IPR004604">
    <property type="entry name" value="DNA_recomb/repair_RecN"/>
</dbReference>
<evidence type="ECO:0000259" key="11">
    <source>
        <dbReference type="Pfam" id="PF02463"/>
    </source>
</evidence>
<evidence type="ECO:0000313" key="13">
    <source>
        <dbReference type="Proteomes" id="UP001596990"/>
    </source>
</evidence>
<dbReference type="Pfam" id="PF02463">
    <property type="entry name" value="SMC_N"/>
    <property type="match status" value="1"/>
</dbReference>
<feature type="coiled-coil region" evidence="10">
    <location>
        <begin position="331"/>
        <end position="358"/>
    </location>
</feature>
<reference evidence="13" key="1">
    <citation type="journal article" date="2019" name="Int. J. Syst. Evol. Microbiol.">
        <title>The Global Catalogue of Microorganisms (GCM) 10K type strain sequencing project: providing services to taxonomists for standard genome sequencing and annotation.</title>
        <authorList>
            <consortium name="The Broad Institute Genomics Platform"/>
            <consortium name="The Broad Institute Genome Sequencing Center for Infectious Disease"/>
            <person name="Wu L."/>
            <person name="Ma J."/>
        </authorList>
    </citation>
    <scope>NUCLEOTIDE SEQUENCE [LARGE SCALE GENOMIC DNA]</scope>
    <source>
        <strain evidence="13">CCUG 56607</strain>
    </source>
</reference>
<dbReference type="CDD" id="cd03241">
    <property type="entry name" value="ABC_RecN"/>
    <property type="match status" value="2"/>
</dbReference>
<feature type="coiled-coil region" evidence="10">
    <location>
        <begin position="163"/>
        <end position="190"/>
    </location>
</feature>
<dbReference type="NCBIfam" id="TIGR00634">
    <property type="entry name" value="recN"/>
    <property type="match status" value="1"/>
</dbReference>
<evidence type="ECO:0000256" key="4">
    <source>
        <dbReference type="ARBA" id="ARBA00022741"/>
    </source>
</evidence>
<dbReference type="RefSeq" id="WP_386057387.1">
    <property type="nucleotide sequence ID" value="NZ_JBHTKL010000001.1"/>
</dbReference>
<organism evidence="12 13">
    <name type="scientific">Thalassobacillus hwangdonensis</name>
    <dbReference type="NCBI Taxonomy" id="546108"/>
    <lineage>
        <taxon>Bacteria</taxon>
        <taxon>Bacillati</taxon>
        <taxon>Bacillota</taxon>
        <taxon>Bacilli</taxon>
        <taxon>Bacillales</taxon>
        <taxon>Bacillaceae</taxon>
        <taxon>Thalassobacillus</taxon>
    </lineage>
</organism>
<proteinExistence type="inferred from homology"/>
<dbReference type="PIRSF" id="PIRSF003128">
    <property type="entry name" value="RecN"/>
    <property type="match status" value="1"/>
</dbReference>
<evidence type="ECO:0000256" key="6">
    <source>
        <dbReference type="ARBA" id="ARBA00022840"/>
    </source>
</evidence>
<comment type="caution">
    <text evidence="12">The sequence shown here is derived from an EMBL/GenBank/DDBJ whole genome shotgun (WGS) entry which is preliminary data.</text>
</comment>
<evidence type="ECO:0000256" key="8">
    <source>
        <dbReference type="ARBA" id="ARBA00033408"/>
    </source>
</evidence>
<evidence type="ECO:0000256" key="10">
    <source>
        <dbReference type="SAM" id="Coils"/>
    </source>
</evidence>
<evidence type="ECO:0000256" key="3">
    <source>
        <dbReference type="ARBA" id="ARBA00021315"/>
    </source>
</evidence>
<dbReference type="SUPFAM" id="SSF52540">
    <property type="entry name" value="P-loop containing nucleoside triphosphate hydrolases"/>
    <property type="match status" value="2"/>
</dbReference>
<name>A0ABW3KYT0_9BACI</name>
<protein>
    <recommendedName>
        <fullName evidence="3 9">DNA repair protein RecN</fullName>
    </recommendedName>
    <alternativeName>
        <fullName evidence="8 9">Recombination protein N</fullName>
    </alternativeName>
</protein>
<dbReference type="PANTHER" id="PTHR11059:SF0">
    <property type="entry name" value="DNA REPAIR PROTEIN RECN"/>
    <property type="match status" value="1"/>
</dbReference>
<dbReference type="Proteomes" id="UP001596990">
    <property type="component" value="Unassembled WGS sequence"/>
</dbReference>
<accession>A0ABW3KYT0</accession>
<keyword evidence="5 9" id="KW-0227">DNA damage</keyword>
<keyword evidence="4" id="KW-0547">Nucleotide-binding</keyword>
<evidence type="ECO:0000256" key="2">
    <source>
        <dbReference type="ARBA" id="ARBA00009441"/>
    </source>
</evidence>
<keyword evidence="10" id="KW-0175">Coiled coil</keyword>
<dbReference type="PANTHER" id="PTHR11059">
    <property type="entry name" value="DNA REPAIR PROTEIN RECN"/>
    <property type="match status" value="1"/>
</dbReference>
<evidence type="ECO:0000256" key="9">
    <source>
        <dbReference type="PIRNR" id="PIRNR003128"/>
    </source>
</evidence>
<evidence type="ECO:0000256" key="1">
    <source>
        <dbReference type="ARBA" id="ARBA00003618"/>
    </source>
</evidence>
<evidence type="ECO:0000256" key="5">
    <source>
        <dbReference type="ARBA" id="ARBA00022763"/>
    </source>
</evidence>
<dbReference type="Gene3D" id="3.40.50.300">
    <property type="entry name" value="P-loop containing nucleotide triphosphate hydrolases"/>
    <property type="match status" value="2"/>
</dbReference>
<dbReference type="InterPro" id="IPR003395">
    <property type="entry name" value="RecF/RecN/SMC_N"/>
</dbReference>